<comment type="pathway">
    <text evidence="1">Carbohydrate biosynthesis; gluconeogenesis.</text>
</comment>
<keyword evidence="4" id="KW-0312">Gluconeogenesis</keyword>
<evidence type="ECO:0000313" key="10">
    <source>
        <dbReference type="EMBL" id="KAF8820463.1"/>
    </source>
</evidence>
<dbReference type="Gene3D" id="3.90.228.20">
    <property type="match status" value="1"/>
</dbReference>
<keyword evidence="7" id="KW-0067">ATP-binding</keyword>
<dbReference type="SUPFAM" id="SSF68923">
    <property type="entry name" value="PEP carboxykinase N-terminal domain"/>
    <property type="match status" value="1"/>
</dbReference>
<organism evidence="10 11">
    <name type="scientific">Cardiosporidium cionae</name>
    <dbReference type="NCBI Taxonomy" id="476202"/>
    <lineage>
        <taxon>Eukaryota</taxon>
        <taxon>Sar</taxon>
        <taxon>Alveolata</taxon>
        <taxon>Apicomplexa</taxon>
        <taxon>Aconoidasida</taxon>
        <taxon>Nephromycida</taxon>
        <taxon>Cardiosporidium</taxon>
    </lineage>
</organism>
<keyword evidence="11" id="KW-1185">Reference proteome</keyword>
<name>A0ABQ7J8Y0_9APIC</name>
<protein>
    <recommendedName>
        <fullName evidence="3">phosphoenolpyruvate carboxykinase (ATP)</fullName>
        <ecNumber evidence="3">4.1.1.49</ecNumber>
    </recommendedName>
</protein>
<evidence type="ECO:0000256" key="4">
    <source>
        <dbReference type="ARBA" id="ARBA00022432"/>
    </source>
</evidence>
<sequence>MKMEQILPNATANELTDAFLKWSILYKKNDAFSPGETSNEIFPDLNLNSELEENRVGFVENARTASFTRRSAKMEEILGHCAHRTPFPEENASNSNNNTLETKVRILDFMKIQVMKHLQHSVPALSPMSGLDAFVLGQLQHEKIETVIEKNVQQYGINVKRIFHNAAPSILYEQALANEPDSYISSTGALCCSSGAKTGRSPSDKRIVQESSCEKDIWWGRINIPMQEKSYLINRERAVDYLNLQDQLFVVDGFAGWDSEYRIKIRVITTRAYHALFMQNMLLPLHSSCNVGKDGDVTLFFGLSGTGKTTLLVSIGFNVTSDLCFSIQSADKSRMLVGDDEHVWTENGIFNIEGGCYAKCKDLSKEQEPDIFDAIRFGSVLENVKFDEQTRIVDYSDVSLTENTRCAYPLEFIENSILPAVKDDHPSNIILLTCDAFGVLPPVSLLSTEQAMYHFISGYTSKMAGTEQGILEPTAIFSSCYGAPFLALHPLVYAEMLAKKLEEHKTRVWLLNTGWIRGAYGSTDGKRIPLKFSRAIVTAIHNGSILDSEFESYRYTNTSYEVDVFKFKVPKTIPNIDPDILFPEKAWRDQLEFRKQLEKLALLFVKNFEQFHDRAQTNVFLAGPQI</sequence>
<evidence type="ECO:0000256" key="6">
    <source>
        <dbReference type="ARBA" id="ARBA00022793"/>
    </source>
</evidence>
<dbReference type="Pfam" id="PF01293">
    <property type="entry name" value="PEPCK_ATP"/>
    <property type="match status" value="1"/>
</dbReference>
<evidence type="ECO:0000256" key="7">
    <source>
        <dbReference type="ARBA" id="ARBA00022840"/>
    </source>
</evidence>
<dbReference type="HAMAP" id="MF_00453">
    <property type="entry name" value="PEPCK_ATP"/>
    <property type="match status" value="1"/>
</dbReference>
<dbReference type="InterPro" id="IPR008210">
    <property type="entry name" value="PEP_carboxykinase_N"/>
</dbReference>
<reference evidence="10 11" key="1">
    <citation type="journal article" date="2020" name="bioRxiv">
        <title>Metabolic contributions of an alphaproteobacterial endosymbiont in the apicomplexan Cardiosporidium cionae.</title>
        <authorList>
            <person name="Hunter E.S."/>
            <person name="Paight C.J."/>
            <person name="Lane C.E."/>
        </authorList>
    </citation>
    <scope>NUCLEOTIDE SEQUENCE [LARGE SCALE GENOMIC DNA]</scope>
    <source>
        <strain evidence="10">ESH_2018</strain>
    </source>
</reference>
<evidence type="ECO:0000256" key="2">
    <source>
        <dbReference type="ARBA" id="ARBA00006052"/>
    </source>
</evidence>
<accession>A0ABQ7J8Y0</accession>
<comment type="caution">
    <text evidence="10">The sequence shown here is derived from an EMBL/GenBank/DDBJ whole genome shotgun (WGS) entry which is preliminary data.</text>
</comment>
<dbReference type="Gene3D" id="2.170.8.10">
    <property type="entry name" value="Phosphoenolpyruvate Carboxykinase, domain 2"/>
    <property type="match status" value="1"/>
</dbReference>
<evidence type="ECO:0000256" key="5">
    <source>
        <dbReference type="ARBA" id="ARBA00022741"/>
    </source>
</evidence>
<dbReference type="InterPro" id="IPR001272">
    <property type="entry name" value="PEP_carboxykinase_ATP"/>
</dbReference>
<keyword evidence="6" id="KW-0210">Decarboxylase</keyword>
<dbReference type="SUPFAM" id="SSF53795">
    <property type="entry name" value="PEP carboxykinase-like"/>
    <property type="match status" value="1"/>
</dbReference>
<evidence type="ECO:0000256" key="9">
    <source>
        <dbReference type="ARBA" id="ARBA00047371"/>
    </source>
</evidence>
<gene>
    <name evidence="10" type="primary">pckA</name>
    <name evidence="10" type="ORF">IE077_004479</name>
</gene>
<dbReference type="PANTHER" id="PTHR30031:SF0">
    <property type="entry name" value="PHOSPHOENOLPYRUVATE CARBOXYKINASE (ATP)"/>
    <property type="match status" value="1"/>
</dbReference>
<evidence type="ECO:0000256" key="3">
    <source>
        <dbReference type="ARBA" id="ARBA00012363"/>
    </source>
</evidence>
<proteinExistence type="inferred from homology"/>
<comment type="catalytic activity">
    <reaction evidence="9">
        <text>oxaloacetate + ATP = phosphoenolpyruvate + ADP + CO2</text>
        <dbReference type="Rhea" id="RHEA:18617"/>
        <dbReference type="ChEBI" id="CHEBI:16452"/>
        <dbReference type="ChEBI" id="CHEBI:16526"/>
        <dbReference type="ChEBI" id="CHEBI:30616"/>
        <dbReference type="ChEBI" id="CHEBI:58702"/>
        <dbReference type="ChEBI" id="CHEBI:456216"/>
        <dbReference type="EC" id="4.1.1.49"/>
    </reaction>
</comment>
<comment type="similarity">
    <text evidence="2">Belongs to the phosphoenolpyruvate carboxykinase (ATP) family.</text>
</comment>
<evidence type="ECO:0000256" key="8">
    <source>
        <dbReference type="ARBA" id="ARBA00023239"/>
    </source>
</evidence>
<dbReference type="EMBL" id="JADAQX010000380">
    <property type="protein sequence ID" value="KAF8820463.1"/>
    <property type="molecule type" value="Genomic_DNA"/>
</dbReference>
<keyword evidence="5" id="KW-0547">Nucleotide-binding</keyword>
<dbReference type="Gene3D" id="3.40.449.10">
    <property type="entry name" value="Phosphoenolpyruvate Carboxykinase, domain 1"/>
    <property type="match status" value="1"/>
</dbReference>
<dbReference type="EC" id="4.1.1.49" evidence="3"/>
<evidence type="ECO:0000313" key="11">
    <source>
        <dbReference type="Proteomes" id="UP000823046"/>
    </source>
</evidence>
<keyword evidence="8" id="KW-0456">Lyase</keyword>
<dbReference type="PANTHER" id="PTHR30031">
    <property type="entry name" value="PHOSPHOENOLPYRUVATE CARBOXYKINASE ATP"/>
    <property type="match status" value="1"/>
</dbReference>
<dbReference type="Proteomes" id="UP000823046">
    <property type="component" value="Unassembled WGS sequence"/>
</dbReference>
<dbReference type="InterPro" id="IPR013035">
    <property type="entry name" value="PEP_carboxykinase_C"/>
</dbReference>
<evidence type="ECO:0000256" key="1">
    <source>
        <dbReference type="ARBA" id="ARBA00004742"/>
    </source>
</evidence>